<reference evidence="2 3" key="1">
    <citation type="submission" date="2020-10" db="EMBL/GenBank/DDBJ databases">
        <title>Mucilaginibacter mali sp. nov., isolated from rhizosphere soil of apple orchard.</title>
        <authorList>
            <person name="Lee J.-S."/>
            <person name="Kim H.S."/>
            <person name="Kim J.-S."/>
        </authorList>
    </citation>
    <scope>NUCLEOTIDE SEQUENCE [LARGE SCALE GENOMIC DNA]</scope>
    <source>
        <strain evidence="2 3">KCTC 23157</strain>
    </source>
</reference>
<protein>
    <recommendedName>
        <fullName evidence="4">Outer membrane protein with beta-barrel domain</fullName>
    </recommendedName>
</protein>
<evidence type="ECO:0008006" key="4">
    <source>
        <dbReference type="Google" id="ProtNLM"/>
    </source>
</evidence>
<dbReference type="RefSeq" id="WP_194106864.1">
    <property type="nucleotide sequence ID" value="NZ_JADFFM010000002.1"/>
</dbReference>
<dbReference type="EMBL" id="JADFFM010000002">
    <property type="protein sequence ID" value="MBE9667398.1"/>
    <property type="molecule type" value="Genomic_DNA"/>
</dbReference>
<organism evidence="2 3">
    <name type="scientific">Mucilaginibacter boryungensis</name>
    <dbReference type="NCBI Taxonomy" id="768480"/>
    <lineage>
        <taxon>Bacteria</taxon>
        <taxon>Pseudomonadati</taxon>
        <taxon>Bacteroidota</taxon>
        <taxon>Sphingobacteriia</taxon>
        <taxon>Sphingobacteriales</taxon>
        <taxon>Sphingobacteriaceae</taxon>
        <taxon>Mucilaginibacter</taxon>
    </lineage>
</organism>
<dbReference type="Proteomes" id="UP000632774">
    <property type="component" value="Unassembled WGS sequence"/>
</dbReference>
<gene>
    <name evidence="2" type="ORF">IRJ18_13585</name>
</gene>
<evidence type="ECO:0000313" key="3">
    <source>
        <dbReference type="Proteomes" id="UP000632774"/>
    </source>
</evidence>
<comment type="caution">
    <text evidence="2">The sequence shown here is derived from an EMBL/GenBank/DDBJ whole genome shotgun (WGS) entry which is preliminary data.</text>
</comment>
<accession>A0ABR9XJ45</accession>
<feature type="signal peptide" evidence="1">
    <location>
        <begin position="1"/>
        <end position="19"/>
    </location>
</feature>
<keyword evidence="3" id="KW-1185">Reference proteome</keyword>
<evidence type="ECO:0000313" key="2">
    <source>
        <dbReference type="EMBL" id="MBE9667398.1"/>
    </source>
</evidence>
<sequence>MRKPLLILFILGLSLYSYAQKMEISVQANTGLFHYTGASAVNDSYILEGSHADETYTNDPYGKHFAFSYGAGFKLSLVGPTGFIFGVQTDYEILRSKVNINNFISSYVAMPYVQTTTTSPDISGHTYLNSYAVNINPYIGYRIKLKNCTFDVLPGVDVGVGLSSRENGVANVNYNGTVTTYRSKRDRGTPPNDARLRLGLALHHNKFTLNGSFAQGLTNHMAGYVGSNNAKVYSQLFRLGLGYQIY</sequence>
<proteinExistence type="predicted"/>
<feature type="chain" id="PRO_5047013916" description="Outer membrane protein with beta-barrel domain" evidence="1">
    <location>
        <begin position="20"/>
        <end position="246"/>
    </location>
</feature>
<keyword evidence="1" id="KW-0732">Signal</keyword>
<evidence type="ECO:0000256" key="1">
    <source>
        <dbReference type="SAM" id="SignalP"/>
    </source>
</evidence>
<name>A0ABR9XJ45_9SPHI</name>